<organism evidence="1 2">
    <name type="scientific">Lichtheimia corymbifera JMRC:FSU:9682</name>
    <dbReference type="NCBI Taxonomy" id="1263082"/>
    <lineage>
        <taxon>Eukaryota</taxon>
        <taxon>Fungi</taxon>
        <taxon>Fungi incertae sedis</taxon>
        <taxon>Mucoromycota</taxon>
        <taxon>Mucoromycotina</taxon>
        <taxon>Mucoromycetes</taxon>
        <taxon>Mucorales</taxon>
        <taxon>Lichtheimiaceae</taxon>
        <taxon>Lichtheimia</taxon>
    </lineage>
</organism>
<accession>A0A068S9P3</accession>
<protein>
    <submittedName>
        <fullName evidence="1">Uncharacterized protein</fullName>
    </submittedName>
</protein>
<dbReference type="EMBL" id="CBTN010000059">
    <property type="protein sequence ID" value="CDH58705.1"/>
    <property type="molecule type" value="Genomic_DNA"/>
</dbReference>
<keyword evidence="2" id="KW-1185">Reference proteome</keyword>
<dbReference type="VEuPathDB" id="FungiDB:LCOR_09555.1"/>
<proteinExistence type="predicted"/>
<dbReference type="Proteomes" id="UP000027586">
    <property type="component" value="Unassembled WGS sequence"/>
</dbReference>
<gene>
    <name evidence="1" type="ORF">LCOR_09555.1</name>
</gene>
<evidence type="ECO:0000313" key="2">
    <source>
        <dbReference type="Proteomes" id="UP000027586"/>
    </source>
</evidence>
<name>A0A068S9P3_9FUNG</name>
<dbReference type="AlphaFoldDB" id="A0A068S9P3"/>
<evidence type="ECO:0000313" key="1">
    <source>
        <dbReference type="EMBL" id="CDH58705.1"/>
    </source>
</evidence>
<comment type="caution">
    <text evidence="1">The sequence shown here is derived from an EMBL/GenBank/DDBJ whole genome shotgun (WGS) entry which is preliminary data.</text>
</comment>
<sequence length="158" mass="17395">MDQFTVCMICLGSSTNLNFPALPTPSFFPLPPISSCWPIQVQLAHANDCPASTHHVNPTAVLIRSSSTEWRVHGLVTLLQHPRFFDLHTFSCILLNDNQRGCRSRVTAFIPAVAISKAFISIASKQQHLLAATCLTAFSREQQMTIICKQLASNTADT</sequence>
<reference evidence="1" key="1">
    <citation type="submission" date="2013-08" db="EMBL/GenBank/DDBJ databases">
        <title>Gene expansion shapes genome architecture in the human pathogen Lichtheimia corymbifera: an evolutionary genomics analysis in the ancient terrestrial Mucorales (Mucoromycotina).</title>
        <authorList>
            <person name="Schwartze V.U."/>
            <person name="Winter S."/>
            <person name="Shelest E."/>
            <person name="Marcet-Houben M."/>
            <person name="Horn F."/>
            <person name="Wehner S."/>
            <person name="Hoffmann K."/>
            <person name="Riege K."/>
            <person name="Sammeth M."/>
            <person name="Nowrousian M."/>
            <person name="Valiante V."/>
            <person name="Linde J."/>
            <person name="Jacobsen I.D."/>
            <person name="Marz M."/>
            <person name="Brakhage A.A."/>
            <person name="Gabaldon T."/>
            <person name="Bocker S."/>
            <person name="Voigt K."/>
        </authorList>
    </citation>
    <scope>NUCLEOTIDE SEQUENCE [LARGE SCALE GENOMIC DNA]</scope>
    <source>
        <strain evidence="1">FSU 9682</strain>
    </source>
</reference>